<keyword evidence="3" id="KW-1185">Reference proteome</keyword>
<protein>
    <recommendedName>
        <fullName evidence="4">Zinc ribbon domain-containing protein</fullName>
    </recommendedName>
</protein>
<keyword evidence="1" id="KW-1133">Transmembrane helix</keyword>
<evidence type="ECO:0000313" key="3">
    <source>
        <dbReference type="Proteomes" id="UP001156974"/>
    </source>
</evidence>
<dbReference type="Proteomes" id="UP001156974">
    <property type="component" value="Unassembled WGS sequence"/>
</dbReference>
<keyword evidence="1" id="KW-0812">Transmembrane</keyword>
<reference evidence="2 3" key="1">
    <citation type="submission" date="2022-02" db="EMBL/GenBank/DDBJ databases">
        <title>Genome analysis of Beneficial Microorganisms for Coral consortium from Pocillopora damicornis.</title>
        <authorList>
            <person name="Rosado P.M."/>
            <person name="Cardoso P.M."/>
            <person name="Rosado J.G."/>
            <person name="Schultz J."/>
            <person name="Rocha U."/>
            <person name="Costa T.K."/>
            <person name="Peixoto R.S."/>
        </authorList>
    </citation>
    <scope>NUCLEOTIDE SEQUENCE [LARGE SCALE GENOMIC DNA]</scope>
    <source>
        <strain evidence="2 3">BMC5</strain>
    </source>
</reference>
<evidence type="ECO:0000313" key="2">
    <source>
        <dbReference type="EMBL" id="MDI4670265.1"/>
    </source>
</evidence>
<evidence type="ECO:0000256" key="1">
    <source>
        <dbReference type="SAM" id="Phobius"/>
    </source>
</evidence>
<evidence type="ECO:0008006" key="4">
    <source>
        <dbReference type="Google" id="ProtNLM"/>
    </source>
</evidence>
<feature type="transmembrane region" description="Helical" evidence="1">
    <location>
        <begin position="58"/>
        <end position="75"/>
    </location>
</feature>
<gene>
    <name evidence="2" type="ORF">MKZ47_14415</name>
</gene>
<accession>A0ABT6U4T3</accession>
<sequence>MFRLGLIRSKPCTRCGLEVNDLEPECPHCKGFSDLQAVYLKQAYKDDLIQRNKSLAKLFCKLAVLAVIITLVVFFV</sequence>
<keyword evidence="1" id="KW-0472">Membrane</keyword>
<dbReference type="EMBL" id="JAKUMG010000008">
    <property type="protein sequence ID" value="MDI4670265.1"/>
    <property type="molecule type" value="Genomic_DNA"/>
</dbReference>
<comment type="caution">
    <text evidence="2">The sequence shown here is derived from an EMBL/GenBank/DDBJ whole genome shotgun (WGS) entry which is preliminary data.</text>
</comment>
<dbReference type="RefSeq" id="WP_175082559.1">
    <property type="nucleotide sequence ID" value="NZ_JAKUMG010000008.1"/>
</dbReference>
<organism evidence="2 3">
    <name type="scientific">Pseudoalteromonas shioyasakiensis</name>
    <dbReference type="NCBI Taxonomy" id="1190813"/>
    <lineage>
        <taxon>Bacteria</taxon>
        <taxon>Pseudomonadati</taxon>
        <taxon>Pseudomonadota</taxon>
        <taxon>Gammaproteobacteria</taxon>
        <taxon>Alteromonadales</taxon>
        <taxon>Pseudoalteromonadaceae</taxon>
        <taxon>Pseudoalteromonas</taxon>
    </lineage>
</organism>
<proteinExistence type="predicted"/>
<name>A0ABT6U4T3_9GAMM</name>